<dbReference type="GeneID" id="5006175"/>
<dbReference type="InterPro" id="IPR001296">
    <property type="entry name" value="Glyco_trans_1"/>
</dbReference>
<feature type="non-terminal residue" evidence="3">
    <location>
        <position position="1"/>
    </location>
</feature>
<reference evidence="3 4" key="1">
    <citation type="journal article" date="2007" name="Proc. Natl. Acad. Sci. U.S.A.">
        <title>The tiny eukaryote Ostreococcus provides genomic insights into the paradox of plankton speciation.</title>
        <authorList>
            <person name="Palenik B."/>
            <person name="Grimwood J."/>
            <person name="Aerts A."/>
            <person name="Rouze P."/>
            <person name="Salamov A."/>
            <person name="Putnam N."/>
            <person name="Dupont C."/>
            <person name="Jorgensen R."/>
            <person name="Derelle E."/>
            <person name="Rombauts S."/>
            <person name="Zhou K."/>
            <person name="Otillar R."/>
            <person name="Merchant S.S."/>
            <person name="Podell S."/>
            <person name="Gaasterland T."/>
            <person name="Napoli C."/>
            <person name="Gendler K."/>
            <person name="Manuell A."/>
            <person name="Tai V."/>
            <person name="Vallon O."/>
            <person name="Piganeau G."/>
            <person name="Jancek S."/>
            <person name="Heijde M."/>
            <person name="Jabbari K."/>
            <person name="Bowler C."/>
            <person name="Lohr M."/>
            <person name="Robbens S."/>
            <person name="Werner G."/>
            <person name="Dubchak I."/>
            <person name="Pazour G.J."/>
            <person name="Ren Q."/>
            <person name="Paulsen I."/>
            <person name="Delwiche C."/>
            <person name="Schmutz J."/>
            <person name="Rokhsar D."/>
            <person name="Van de Peer Y."/>
            <person name="Moreau H."/>
            <person name="Grigoriev I.V."/>
        </authorList>
    </citation>
    <scope>NUCLEOTIDE SEQUENCE [LARGE SCALE GENOMIC DNA]</scope>
    <source>
        <strain evidence="3 4">CCE9901</strain>
    </source>
</reference>
<dbReference type="Pfam" id="PF00534">
    <property type="entry name" value="Glycos_transf_1"/>
    <property type="match status" value="1"/>
</dbReference>
<keyword evidence="1" id="KW-0328">Glycosyltransferase</keyword>
<accession>A4S9S4</accession>
<name>A4S9S4_OSTLU</name>
<dbReference type="KEGG" id="olu:OSTLU_89517"/>
<dbReference type="Gene3D" id="3.40.50.2000">
    <property type="entry name" value="Glycogen Phosphorylase B"/>
    <property type="match status" value="1"/>
</dbReference>
<dbReference type="EMBL" id="CP000597">
    <property type="protein sequence ID" value="ABP00434.1"/>
    <property type="molecule type" value="Genomic_DNA"/>
</dbReference>
<organism evidence="3 4">
    <name type="scientific">Ostreococcus lucimarinus (strain CCE9901)</name>
    <dbReference type="NCBI Taxonomy" id="436017"/>
    <lineage>
        <taxon>Eukaryota</taxon>
        <taxon>Viridiplantae</taxon>
        <taxon>Chlorophyta</taxon>
        <taxon>Mamiellophyceae</taxon>
        <taxon>Mamiellales</taxon>
        <taxon>Bathycoccaceae</taxon>
        <taxon>Ostreococcus</taxon>
    </lineage>
</organism>
<evidence type="ECO:0000313" key="3">
    <source>
        <dbReference type="EMBL" id="ABP00434.1"/>
    </source>
</evidence>
<dbReference type="SUPFAM" id="SSF53756">
    <property type="entry name" value="UDP-Glycosyltransferase/glycogen phosphorylase"/>
    <property type="match status" value="1"/>
</dbReference>
<keyword evidence="1" id="KW-0808">Transferase</keyword>
<sequence>LCGGDVPFIWSPFRIFSRSDFDGHHALECDGVRRSDGVLALCASDADFVTERLGAAVRPLVVHPPLRESVLKIARARRGETRRRKYLTCVVRVSEEKEPHRFVELCEELARRGVFDSKALSPVFCANASLCQTSAYAQDLKARFQKCAPSGRVIEHFLSPEELGELFSETILNIHPPTHDAFGMTIVESAAFGAPSVVHHAGAVGASELLQTIGVDVEAPTREFADKIEEILLDARTRVVAENAHSKALEWDEASFGHAVFDFLFSHIRNP</sequence>
<dbReference type="Proteomes" id="UP000001568">
    <property type="component" value="Chromosome 17"/>
</dbReference>
<keyword evidence="4" id="KW-1185">Reference proteome</keyword>
<dbReference type="OMA" id="PLMCINA"/>
<dbReference type="AlphaFoldDB" id="A4S9S4"/>
<feature type="domain" description="Glycosyl transferase family 1" evidence="2">
    <location>
        <begin position="77"/>
        <end position="239"/>
    </location>
</feature>
<evidence type="ECO:0000313" key="4">
    <source>
        <dbReference type="Proteomes" id="UP000001568"/>
    </source>
</evidence>
<protein>
    <recommendedName>
        <fullName evidence="2">Glycosyl transferase family 1 domain-containing protein</fullName>
    </recommendedName>
</protein>
<proteinExistence type="predicted"/>
<evidence type="ECO:0000259" key="2">
    <source>
        <dbReference type="Pfam" id="PF00534"/>
    </source>
</evidence>
<dbReference type="GO" id="GO:0016757">
    <property type="term" value="F:glycosyltransferase activity"/>
    <property type="evidence" value="ECO:0007669"/>
    <property type="project" value="UniProtKB-KW"/>
</dbReference>
<dbReference type="RefSeq" id="XP_001422117.1">
    <property type="nucleotide sequence ID" value="XM_001422080.1"/>
</dbReference>
<evidence type="ECO:0000256" key="1">
    <source>
        <dbReference type="ARBA" id="ARBA00022676"/>
    </source>
</evidence>
<dbReference type="HOGENOM" id="CLU_1028154_0_0_1"/>
<gene>
    <name evidence="3" type="ORF">OSTLU_89517</name>
</gene>
<dbReference type="OrthoDB" id="1910256at2759"/>